<feature type="compositionally biased region" description="Acidic residues" evidence="1">
    <location>
        <begin position="211"/>
        <end position="222"/>
    </location>
</feature>
<keyword evidence="2" id="KW-1133">Transmembrane helix</keyword>
<evidence type="ECO:0000313" key="3">
    <source>
        <dbReference type="EMBL" id="ATU83434.1"/>
    </source>
</evidence>
<protein>
    <submittedName>
        <fullName evidence="3">ORF249</fullName>
    </submittedName>
</protein>
<feature type="compositionally biased region" description="Low complexity" evidence="1">
    <location>
        <begin position="41"/>
        <end position="55"/>
    </location>
</feature>
<name>A0A2D3I4X1_9VIRU</name>
<keyword evidence="2" id="KW-0472">Membrane</keyword>
<feature type="region of interest" description="Disordered" evidence="1">
    <location>
        <begin position="187"/>
        <end position="235"/>
    </location>
</feature>
<accession>A0A2D3I4X1</accession>
<reference evidence="3" key="1">
    <citation type="journal article" date="2018" name="Aquaculture">
        <title>Complete genome sequence of a white spot syndrome virus associated with a disease incursion in Australia.</title>
        <authorList>
            <person name="Oakey J."/>
            <person name="Smith C.S."/>
        </authorList>
    </citation>
    <scope>NUCLEOTIDE SEQUENCE [LARGE SCALE GENOMIC DNA]</scope>
    <source>
        <strain evidence="3">WSSV-AU</strain>
    </source>
</reference>
<dbReference type="Proteomes" id="UP000267516">
    <property type="component" value="Segment"/>
</dbReference>
<evidence type="ECO:0000256" key="1">
    <source>
        <dbReference type="SAM" id="MobiDB-lite"/>
    </source>
</evidence>
<feature type="region of interest" description="Disordered" evidence="1">
    <location>
        <begin position="31"/>
        <end position="74"/>
    </location>
</feature>
<organism evidence="3">
    <name type="scientific">White spot syndrome virus</name>
    <dbReference type="NCBI Taxonomy" id="342409"/>
    <lineage>
        <taxon>Viruses</taxon>
        <taxon>Viruses incertae sedis</taxon>
        <taxon>Naldaviricetes</taxon>
        <taxon>Nimaviridae</taxon>
        <taxon>Whispovirus</taxon>
    </lineage>
</organism>
<feature type="transmembrane region" description="Helical" evidence="2">
    <location>
        <begin position="255"/>
        <end position="276"/>
    </location>
</feature>
<proteinExistence type="predicted"/>
<feature type="region of interest" description="Disordered" evidence="1">
    <location>
        <begin position="114"/>
        <end position="156"/>
    </location>
</feature>
<sequence>MAHGWHTRIMSSNRFSQLRGNEEMVGDYSRWTTVKNRRNRQQQYSHSFRPQQQQQHQKRTSTNSPPAPPPPFPIISWGALGSYSMYRLDDQCRNCDETGYYNFHSYDRKRERVRSLNNTPSEGMWRRTSRSSPFLNKKKDVDEAPPPQSNQHMYPLNKYSFREYTPSSKLVNWRDPSQEKQDKILQEEEARAPTPTPQEKEPEVETKDDVVIEEETAPEPEPEPAPVPDPDIPAITATTTTTTVATRHDDSSTVFLRNVILSIVFWFLGVYSALFAKCIRSKKE</sequence>
<evidence type="ECO:0000256" key="2">
    <source>
        <dbReference type="SAM" id="Phobius"/>
    </source>
</evidence>
<dbReference type="EMBL" id="MF768985">
    <property type="protein sequence ID" value="ATU83434.1"/>
    <property type="molecule type" value="Genomic_DNA"/>
</dbReference>
<feature type="compositionally biased region" description="Basic and acidic residues" evidence="1">
    <location>
        <begin position="198"/>
        <end position="210"/>
    </location>
</feature>
<keyword evidence="2" id="KW-0812">Transmembrane</keyword>